<reference evidence="2" key="1">
    <citation type="submission" date="2023-05" db="EMBL/GenBank/DDBJ databases">
        <authorList>
            <person name="Stuckert A."/>
        </authorList>
    </citation>
    <scope>NUCLEOTIDE SEQUENCE</scope>
</reference>
<keyword evidence="1" id="KW-0472">Membrane</keyword>
<sequence length="57" mass="6584">MGRKSADFSAENKSADFRNVSGLFVRPFFSVFWQIFFIGKVGKKNRPILPIGRFSRQ</sequence>
<evidence type="ECO:0000313" key="3">
    <source>
        <dbReference type="Proteomes" id="UP001162483"/>
    </source>
</evidence>
<feature type="transmembrane region" description="Helical" evidence="1">
    <location>
        <begin position="20"/>
        <end position="39"/>
    </location>
</feature>
<keyword evidence="3" id="KW-1185">Reference proteome</keyword>
<comment type="caution">
    <text evidence="2">The sequence shown here is derived from an EMBL/GenBank/DDBJ whole genome shotgun (WGS) entry which is preliminary data.</text>
</comment>
<organism evidence="2 3">
    <name type="scientific">Staurois parvus</name>
    <dbReference type="NCBI Taxonomy" id="386267"/>
    <lineage>
        <taxon>Eukaryota</taxon>
        <taxon>Metazoa</taxon>
        <taxon>Chordata</taxon>
        <taxon>Craniata</taxon>
        <taxon>Vertebrata</taxon>
        <taxon>Euteleostomi</taxon>
        <taxon>Amphibia</taxon>
        <taxon>Batrachia</taxon>
        <taxon>Anura</taxon>
        <taxon>Neobatrachia</taxon>
        <taxon>Ranoidea</taxon>
        <taxon>Ranidae</taxon>
        <taxon>Staurois</taxon>
    </lineage>
</organism>
<name>A0ABN9HMQ9_9NEOB</name>
<evidence type="ECO:0000313" key="2">
    <source>
        <dbReference type="EMBL" id="CAI9622839.1"/>
    </source>
</evidence>
<dbReference type="Proteomes" id="UP001162483">
    <property type="component" value="Unassembled WGS sequence"/>
</dbReference>
<proteinExistence type="predicted"/>
<gene>
    <name evidence="2" type="ORF">SPARVUS_LOCUS16349104</name>
</gene>
<keyword evidence="1" id="KW-1133">Transmembrane helix</keyword>
<accession>A0ABN9HMQ9</accession>
<keyword evidence="1" id="KW-0812">Transmembrane</keyword>
<dbReference type="EMBL" id="CATNWA010021477">
    <property type="protein sequence ID" value="CAI9622839.1"/>
    <property type="molecule type" value="Genomic_DNA"/>
</dbReference>
<evidence type="ECO:0000256" key="1">
    <source>
        <dbReference type="SAM" id="Phobius"/>
    </source>
</evidence>
<protein>
    <submittedName>
        <fullName evidence="2">Uncharacterized protein</fullName>
    </submittedName>
</protein>